<dbReference type="RefSeq" id="WP_264321429.1">
    <property type="nucleotide sequence ID" value="NZ_JADEXN010000163.1"/>
</dbReference>
<dbReference type="Proteomes" id="UP000621799">
    <property type="component" value="Unassembled WGS sequence"/>
</dbReference>
<dbReference type="InterPro" id="IPR004294">
    <property type="entry name" value="Carotenoid_Oase"/>
</dbReference>
<reference evidence="7" key="1">
    <citation type="submission" date="2020-10" db="EMBL/GenBank/DDBJ databases">
        <authorList>
            <person name="Castelo-Branco R."/>
            <person name="Eusebio N."/>
            <person name="Adriana R."/>
            <person name="Vieira A."/>
            <person name="Brugerolle De Fraissinette N."/>
            <person name="Rezende De Castro R."/>
            <person name="Schneider M.P."/>
            <person name="Vasconcelos V."/>
            <person name="Leao P.N."/>
        </authorList>
    </citation>
    <scope>NUCLEOTIDE SEQUENCE</scope>
    <source>
        <strain evidence="7">LEGE 11467</strain>
    </source>
</reference>
<keyword evidence="2 5" id="KW-0479">Metal-binding</keyword>
<dbReference type="Pfam" id="PF03055">
    <property type="entry name" value="RPE65"/>
    <property type="match status" value="2"/>
</dbReference>
<dbReference type="PANTHER" id="PTHR10543:SF89">
    <property type="entry name" value="CAROTENOID 9,10(9',10')-CLEAVAGE DIOXYGENASE 1"/>
    <property type="match status" value="1"/>
</dbReference>
<dbReference type="GO" id="GO:0046872">
    <property type="term" value="F:metal ion binding"/>
    <property type="evidence" value="ECO:0007669"/>
    <property type="project" value="UniProtKB-KW"/>
</dbReference>
<evidence type="ECO:0000256" key="4">
    <source>
        <dbReference type="ARBA" id="ARBA00023004"/>
    </source>
</evidence>
<evidence type="ECO:0000256" key="1">
    <source>
        <dbReference type="ARBA" id="ARBA00006787"/>
    </source>
</evidence>
<feature type="region of interest" description="Disordered" evidence="6">
    <location>
        <begin position="1"/>
        <end position="27"/>
    </location>
</feature>
<evidence type="ECO:0000256" key="3">
    <source>
        <dbReference type="ARBA" id="ARBA00023002"/>
    </source>
</evidence>
<dbReference type="GO" id="GO:0016121">
    <property type="term" value="P:carotene catabolic process"/>
    <property type="evidence" value="ECO:0007669"/>
    <property type="project" value="TreeGrafter"/>
</dbReference>
<comment type="caution">
    <text evidence="7">The sequence shown here is derived from an EMBL/GenBank/DDBJ whole genome shotgun (WGS) entry which is preliminary data.</text>
</comment>
<evidence type="ECO:0000256" key="5">
    <source>
        <dbReference type="PIRSR" id="PIRSR604294-1"/>
    </source>
</evidence>
<name>A0A928VZR1_9CYAN</name>
<dbReference type="AlphaFoldDB" id="A0A928VZR1"/>
<evidence type="ECO:0000256" key="6">
    <source>
        <dbReference type="SAM" id="MobiDB-lite"/>
    </source>
</evidence>
<proteinExistence type="inferred from homology"/>
<evidence type="ECO:0000256" key="2">
    <source>
        <dbReference type="ARBA" id="ARBA00022723"/>
    </source>
</evidence>
<organism evidence="7 8">
    <name type="scientific">Zarconia navalis LEGE 11467</name>
    <dbReference type="NCBI Taxonomy" id="1828826"/>
    <lineage>
        <taxon>Bacteria</taxon>
        <taxon>Bacillati</taxon>
        <taxon>Cyanobacteriota</taxon>
        <taxon>Cyanophyceae</taxon>
        <taxon>Oscillatoriophycideae</taxon>
        <taxon>Oscillatoriales</taxon>
        <taxon>Oscillatoriales incertae sedis</taxon>
        <taxon>Zarconia</taxon>
        <taxon>Zarconia navalis</taxon>
    </lineage>
</organism>
<keyword evidence="4 5" id="KW-0408">Iron</keyword>
<gene>
    <name evidence="7" type="ORF">IQ235_10475</name>
</gene>
<protein>
    <submittedName>
        <fullName evidence="7">Carotenoid oxygenase family protein</fullName>
    </submittedName>
</protein>
<keyword evidence="8" id="KW-1185">Reference proteome</keyword>
<feature type="compositionally biased region" description="Polar residues" evidence="6">
    <location>
        <begin position="1"/>
        <end position="13"/>
    </location>
</feature>
<evidence type="ECO:0000313" key="7">
    <source>
        <dbReference type="EMBL" id="MBE9041203.1"/>
    </source>
</evidence>
<accession>A0A928VZR1</accession>
<comment type="cofactor">
    <cofactor evidence="5">
        <name>Fe(2+)</name>
        <dbReference type="ChEBI" id="CHEBI:29033"/>
    </cofactor>
    <text evidence="5">Binds 1 Fe(2+) ion per subunit.</text>
</comment>
<feature type="binding site" evidence="5">
    <location>
        <position position="693"/>
    </location>
    <ligand>
        <name>Fe cation</name>
        <dbReference type="ChEBI" id="CHEBI:24875"/>
        <note>catalytic</note>
    </ligand>
</feature>
<evidence type="ECO:0000313" key="8">
    <source>
        <dbReference type="Proteomes" id="UP000621799"/>
    </source>
</evidence>
<dbReference type="GO" id="GO:0010436">
    <property type="term" value="F:carotenoid dioxygenase activity"/>
    <property type="evidence" value="ECO:0007669"/>
    <property type="project" value="TreeGrafter"/>
</dbReference>
<dbReference type="EMBL" id="JADEXN010000163">
    <property type="protein sequence ID" value="MBE9041203.1"/>
    <property type="molecule type" value="Genomic_DNA"/>
</dbReference>
<sequence length="737" mass="83670">MSDITSNATNVTADRTGGATPPRSPKALLSTSREEFYGQDSQHQPLQLTVKEGLSQNPCQLPEDLQGHVFIVGAVGYVGSPKCEDAPNIVRPSKDGWTSLLNGEGAIYRLDFHQTPATPVQEELKVEAGKAWMAMRIVKTPDYYADTALTTDPKYQKFSSYSEFEFRSFGITRLSIGLGVRNYLNTAFLPMKFSDGSERLLVTWDAGRPYEIDPRTLGLVGPIGWANQWHSMIPNPIRWPFPPILSTAHPVFDTHTDEMFTVNASKSILNLLWLSRLIPSDIDKWLDRIHVTFIRRLLKRIANGSVGLFLELVEKFLASSIVGQGDRLYLNRWHGSGTTVEQWEVRDANDRPIRIRQSLHQMGLTKDYIVISDSAFKLLLEDLIPVLNPNDPLILEDVEKFLERIYRDLSYPQLPYTDIYIVARAQLNPDEKTVTAKRVRLKPETAHFLVEYDNPEGKITLFAAHTAASDPSEFLRQKDISAAGDLSTTEALQERSGMFVSPMDLNRLGCWTIDAEKECSSARSSFLSKTESKQYLWSIALYAWRGFQPDRFTDIYWNCWGAWSDLLSEFVFEMYEDYPHRWLGASEMKKSVESGKPANLLRMHVDRTSASPSKLTIEDAYDFPPGYFGNSPQFVPRSGTDDPCDGYIVCVVLFSDNFVADKSELWIFDGKSLSSGPKYRLSHPQLNIGMTVHSTWLSKLESPPVREDYDIRKDYPPTLMTALFEDEIYPHFDRPQS</sequence>
<comment type="similarity">
    <text evidence="1">Belongs to the carotenoid oxygenase family.</text>
</comment>
<keyword evidence="3" id="KW-0560">Oxidoreductase</keyword>
<dbReference type="PANTHER" id="PTHR10543">
    <property type="entry name" value="BETA-CAROTENE DIOXYGENASE"/>
    <property type="match status" value="1"/>
</dbReference>